<feature type="compositionally biased region" description="Polar residues" evidence="1">
    <location>
        <begin position="291"/>
        <end position="304"/>
    </location>
</feature>
<reference evidence="4" key="1">
    <citation type="submission" date="2023-06" db="EMBL/GenBank/DDBJ databases">
        <title>Genomic analysis of the entomopathogenic nematode Steinernema hermaphroditum.</title>
        <authorList>
            <person name="Schwarz E.M."/>
            <person name="Heppert J.K."/>
            <person name="Baniya A."/>
            <person name="Schwartz H.T."/>
            <person name="Tan C.-H."/>
            <person name="Antoshechkin I."/>
            <person name="Sternberg P.W."/>
            <person name="Goodrich-Blair H."/>
            <person name="Dillman A.R."/>
        </authorList>
    </citation>
    <scope>NUCLEOTIDE SEQUENCE</scope>
    <source>
        <strain evidence="4">PS9179</strain>
        <tissue evidence="4">Whole animal</tissue>
    </source>
</reference>
<organism evidence="4 5">
    <name type="scientific">Steinernema hermaphroditum</name>
    <dbReference type="NCBI Taxonomy" id="289476"/>
    <lineage>
        <taxon>Eukaryota</taxon>
        <taxon>Metazoa</taxon>
        <taxon>Ecdysozoa</taxon>
        <taxon>Nematoda</taxon>
        <taxon>Chromadorea</taxon>
        <taxon>Rhabditida</taxon>
        <taxon>Tylenchina</taxon>
        <taxon>Panagrolaimomorpha</taxon>
        <taxon>Strongyloidoidea</taxon>
        <taxon>Steinernematidae</taxon>
        <taxon>Steinernema</taxon>
    </lineage>
</organism>
<proteinExistence type="predicted"/>
<feature type="chain" id="PRO_5041446388" description="Domain of unknown function DB domain-containing protein" evidence="2">
    <location>
        <begin position="19"/>
        <end position="489"/>
    </location>
</feature>
<evidence type="ECO:0000256" key="2">
    <source>
        <dbReference type="SAM" id="SignalP"/>
    </source>
</evidence>
<dbReference type="EMBL" id="JAUCMV010000005">
    <property type="protein sequence ID" value="KAK0392976.1"/>
    <property type="molecule type" value="Genomic_DNA"/>
</dbReference>
<dbReference type="PANTHER" id="PTHR21679">
    <property type="entry name" value="DOMAIN OF UNKNOWN FUNCTION DB DOMAIN-CONTAINING PROTEIN-RELATED"/>
    <property type="match status" value="1"/>
</dbReference>
<sequence length="489" mass="52482">MNVVAIFSVISFASFVLADLPSCERARCTHCESQFVARLCVETCRLCHTSDSSRPSVRGQPIAETNVIQSGLGNLHVISQQTNNPAPPVAPVAQQPPQASVPQAAQLPSIQSPQQIFQQAPPQQYYTQQVVQPQPQAQIAQPQQQFLVQPPQIQAPQPQFVQSQPYYPFQYQPSPFGAPVGTQQSFFFNPFQPFLPYSPASLALPGQTPLLPAPSVPSFGVVNATQPIQPSSIVVTGKPSGTVYGDGSGAGAGASAGVQQSIVPPSPPPPANLIDSQNYQYQNPAQSGVLPQTLQSSYTPTNSAPKVEAAGRPQQVFSSQLKNQPQSVQAFTSSNNQQKVNTVKSLEVTTPATKATSQSAPQCPRQPSWQPCISKDLANERFRSCCQRLGEGCVSLCSYDQNLATIQIAVLTGRCPISKVAAMMICASGYEDATPCCQAYGVFEPGFEHCKPYCNPAAGLPQGGMLTEQYKCLGKLSQIQHCFYVTQRP</sequence>
<comment type="caution">
    <text evidence="4">The sequence shown here is derived from an EMBL/GenBank/DDBJ whole genome shotgun (WGS) entry which is preliminary data.</text>
</comment>
<feature type="compositionally biased region" description="Low complexity" evidence="1">
    <location>
        <begin position="91"/>
        <end position="105"/>
    </location>
</feature>
<dbReference type="InterPro" id="IPR002602">
    <property type="entry name" value="DB"/>
</dbReference>
<evidence type="ECO:0000313" key="5">
    <source>
        <dbReference type="Proteomes" id="UP001175271"/>
    </source>
</evidence>
<keyword evidence="2" id="KW-0732">Signal</keyword>
<dbReference type="Proteomes" id="UP001175271">
    <property type="component" value="Unassembled WGS sequence"/>
</dbReference>
<feature type="region of interest" description="Disordered" evidence="1">
    <location>
        <begin position="79"/>
        <end position="105"/>
    </location>
</feature>
<dbReference type="Pfam" id="PF01682">
    <property type="entry name" value="DB"/>
    <property type="match status" value="1"/>
</dbReference>
<feature type="domain" description="Domain of unknown function DB" evidence="3">
    <location>
        <begin position="385"/>
        <end position="483"/>
    </location>
</feature>
<accession>A0AA39GT45</accession>
<feature type="region of interest" description="Disordered" evidence="1">
    <location>
        <begin position="291"/>
        <end position="313"/>
    </location>
</feature>
<name>A0AA39GT45_9BILA</name>
<evidence type="ECO:0000313" key="4">
    <source>
        <dbReference type="EMBL" id="KAK0392976.1"/>
    </source>
</evidence>
<keyword evidence="5" id="KW-1185">Reference proteome</keyword>
<dbReference type="AlphaFoldDB" id="A0AA39GT45"/>
<feature type="region of interest" description="Disordered" evidence="1">
    <location>
        <begin position="251"/>
        <end position="276"/>
    </location>
</feature>
<evidence type="ECO:0000259" key="3">
    <source>
        <dbReference type="Pfam" id="PF01682"/>
    </source>
</evidence>
<dbReference type="PANTHER" id="PTHR21679:SF6">
    <property type="entry name" value="DOMAIN OF UNKNOWN FUNCTION DB DOMAIN-CONTAINING PROTEIN"/>
    <property type="match status" value="1"/>
</dbReference>
<feature type="signal peptide" evidence="2">
    <location>
        <begin position="1"/>
        <end position="18"/>
    </location>
</feature>
<evidence type="ECO:0000256" key="1">
    <source>
        <dbReference type="SAM" id="MobiDB-lite"/>
    </source>
</evidence>
<gene>
    <name evidence="4" type="ORF">QR680_000003</name>
</gene>
<protein>
    <recommendedName>
        <fullName evidence="3">Domain of unknown function DB domain-containing protein</fullName>
    </recommendedName>
</protein>